<dbReference type="EMBL" id="CAUJNA010003478">
    <property type="protein sequence ID" value="CAJ1403043.1"/>
    <property type="molecule type" value="Genomic_DNA"/>
</dbReference>
<comment type="caution">
    <text evidence="1">The sequence shown here is derived from an EMBL/GenBank/DDBJ whole genome shotgun (WGS) entry which is preliminary data.</text>
</comment>
<sequence>MTTQLKLTTTPFALAALQLKSRHQAPCNTTLSLAVPLPWSASSVMEPRRRRPVSCSIKALPASTGE</sequence>
<organism evidence="1 2">
    <name type="scientific">Effrenium voratum</name>
    <dbReference type="NCBI Taxonomy" id="2562239"/>
    <lineage>
        <taxon>Eukaryota</taxon>
        <taxon>Sar</taxon>
        <taxon>Alveolata</taxon>
        <taxon>Dinophyceae</taxon>
        <taxon>Suessiales</taxon>
        <taxon>Symbiodiniaceae</taxon>
        <taxon>Effrenium</taxon>
    </lineage>
</organism>
<evidence type="ECO:0000313" key="2">
    <source>
        <dbReference type="Proteomes" id="UP001178507"/>
    </source>
</evidence>
<dbReference type="Proteomes" id="UP001178507">
    <property type="component" value="Unassembled WGS sequence"/>
</dbReference>
<dbReference type="AlphaFoldDB" id="A0AA36NI16"/>
<gene>
    <name evidence="1" type="ORF">EVOR1521_LOCUS25796</name>
</gene>
<reference evidence="1" key="1">
    <citation type="submission" date="2023-08" db="EMBL/GenBank/DDBJ databases">
        <authorList>
            <person name="Chen Y."/>
            <person name="Shah S."/>
            <person name="Dougan E. K."/>
            <person name="Thang M."/>
            <person name="Chan C."/>
        </authorList>
    </citation>
    <scope>NUCLEOTIDE SEQUENCE</scope>
</reference>
<protein>
    <submittedName>
        <fullName evidence="1">Uncharacterized protein</fullName>
    </submittedName>
</protein>
<keyword evidence="2" id="KW-1185">Reference proteome</keyword>
<name>A0AA36NI16_9DINO</name>
<proteinExistence type="predicted"/>
<evidence type="ECO:0000313" key="1">
    <source>
        <dbReference type="EMBL" id="CAJ1403043.1"/>
    </source>
</evidence>
<accession>A0AA36NI16</accession>